<evidence type="ECO:0000313" key="2">
    <source>
        <dbReference type="Proteomes" id="UP000075304"/>
    </source>
</evidence>
<evidence type="ECO:0000313" key="1">
    <source>
        <dbReference type="EMBL" id="KYC69897.1"/>
    </source>
</evidence>
<accession>A0A150KFI8</accession>
<dbReference type="EMBL" id="LQYI01000041">
    <property type="protein sequence ID" value="KYC69897.1"/>
    <property type="molecule type" value="Genomic_DNA"/>
</dbReference>
<dbReference type="Proteomes" id="UP000075304">
    <property type="component" value="Unassembled WGS sequence"/>
</dbReference>
<organism evidence="1 2">
    <name type="scientific">Heyndrickxia coagulans</name>
    <name type="common">Weizmannia coagulans</name>
    <dbReference type="NCBI Taxonomy" id="1398"/>
    <lineage>
        <taxon>Bacteria</taxon>
        <taxon>Bacillati</taxon>
        <taxon>Bacillota</taxon>
        <taxon>Bacilli</taxon>
        <taxon>Bacillales</taxon>
        <taxon>Bacillaceae</taxon>
        <taxon>Heyndrickxia</taxon>
    </lineage>
</organism>
<sequence length="49" mass="5917">MKEVIAQQNQEAALALRQYWEKTGQWRVNKKKKKQYDKVLSIKKLLNIE</sequence>
<dbReference type="PATRIC" id="fig|1398.25.peg.2585"/>
<gene>
    <name evidence="1" type="ORF">B4099_0951</name>
</gene>
<protein>
    <submittedName>
        <fullName evidence="1">Uncharacterized protein</fullName>
    </submittedName>
</protein>
<name>A0A150KFI8_HEYCO</name>
<comment type="caution">
    <text evidence="1">The sequence shown here is derived from an EMBL/GenBank/DDBJ whole genome shotgun (WGS) entry which is preliminary data.</text>
</comment>
<dbReference type="AlphaFoldDB" id="A0A150KFI8"/>
<reference evidence="1 2" key="1">
    <citation type="submission" date="2016-01" db="EMBL/GenBank/DDBJ databases">
        <title>Genome Sequences of Twelve Sporeforming Bacillus Species Isolated from Foods.</title>
        <authorList>
            <person name="Berendsen E.M."/>
            <person name="Wells-Bennik M.H."/>
            <person name="Krawcyk A.O."/>
            <person name="De Jong A."/>
            <person name="Holsappel S."/>
            <person name="Eijlander R.T."/>
            <person name="Kuipers O.P."/>
        </authorList>
    </citation>
    <scope>NUCLEOTIDE SEQUENCE [LARGE SCALE GENOMIC DNA]</scope>
    <source>
        <strain evidence="1 2">B4099</strain>
    </source>
</reference>
<proteinExistence type="predicted"/>